<keyword evidence="2" id="KW-1133">Transmembrane helix</keyword>
<protein>
    <recommendedName>
        <fullName evidence="5">Secreted protein</fullName>
    </recommendedName>
</protein>
<reference evidence="3" key="1">
    <citation type="submission" date="2024-02" db="EMBL/GenBank/DDBJ databases">
        <authorList>
            <consortium name="ELIXIR-Norway"/>
            <consortium name="Elixir Norway"/>
        </authorList>
    </citation>
    <scope>NUCLEOTIDE SEQUENCE</scope>
</reference>
<keyword evidence="2" id="KW-0472">Membrane</keyword>
<evidence type="ECO:0000256" key="2">
    <source>
        <dbReference type="SAM" id="Phobius"/>
    </source>
</evidence>
<proteinExistence type="predicted"/>
<gene>
    <name evidence="3" type="ORF">CSSPTR1EN2_LOCUS16926</name>
</gene>
<evidence type="ECO:0008006" key="5">
    <source>
        <dbReference type="Google" id="ProtNLM"/>
    </source>
</evidence>
<dbReference type="Proteomes" id="UP001497512">
    <property type="component" value="Chromosome 4"/>
</dbReference>
<dbReference type="EMBL" id="OZ019896">
    <property type="protein sequence ID" value="CAK9223627.1"/>
    <property type="molecule type" value="Genomic_DNA"/>
</dbReference>
<organism evidence="3 4">
    <name type="scientific">Sphagnum troendelagicum</name>
    <dbReference type="NCBI Taxonomy" id="128251"/>
    <lineage>
        <taxon>Eukaryota</taxon>
        <taxon>Viridiplantae</taxon>
        <taxon>Streptophyta</taxon>
        <taxon>Embryophyta</taxon>
        <taxon>Bryophyta</taxon>
        <taxon>Sphagnophytina</taxon>
        <taxon>Sphagnopsida</taxon>
        <taxon>Sphagnales</taxon>
        <taxon>Sphagnaceae</taxon>
        <taxon>Sphagnum</taxon>
    </lineage>
</organism>
<name>A0ABP0UKL1_9BRYO</name>
<feature type="transmembrane region" description="Helical" evidence="2">
    <location>
        <begin position="7"/>
        <end position="28"/>
    </location>
</feature>
<feature type="region of interest" description="Disordered" evidence="1">
    <location>
        <begin position="64"/>
        <end position="89"/>
    </location>
</feature>
<evidence type="ECO:0000313" key="3">
    <source>
        <dbReference type="EMBL" id="CAK9223627.1"/>
    </source>
</evidence>
<keyword evidence="2" id="KW-0812">Transmembrane</keyword>
<evidence type="ECO:0000256" key="1">
    <source>
        <dbReference type="SAM" id="MobiDB-lite"/>
    </source>
</evidence>
<feature type="transmembrane region" description="Helical" evidence="2">
    <location>
        <begin position="40"/>
        <end position="59"/>
    </location>
</feature>
<accession>A0ABP0UKL1</accession>
<evidence type="ECO:0000313" key="4">
    <source>
        <dbReference type="Proteomes" id="UP001497512"/>
    </source>
</evidence>
<sequence>MRVTRSMWRLVIVFLLSYDMLFSLARHLSYKASRNLTNMLKILSAVWQSNMGIATMCRLRSRPRKQMRMHKSKNDSPQCVLPSLASNIA</sequence>
<keyword evidence="4" id="KW-1185">Reference proteome</keyword>